<accession>G1X1J7</accession>
<comment type="caution">
    <text evidence="1">The sequence shown here is derived from an EMBL/GenBank/DDBJ whole genome shotgun (WGS) entry which is preliminary data.</text>
</comment>
<dbReference type="InParanoid" id="G1X1J7"/>
<dbReference type="HOGENOM" id="CLU_1854756_0_0_1"/>
<evidence type="ECO:0000313" key="1">
    <source>
        <dbReference type="EMBL" id="EGX52820.1"/>
    </source>
</evidence>
<dbReference type="Proteomes" id="UP000008784">
    <property type="component" value="Unassembled WGS sequence"/>
</dbReference>
<protein>
    <submittedName>
        <fullName evidence="1">Uncharacterized protein</fullName>
    </submittedName>
</protein>
<dbReference type="AlphaFoldDB" id="G1X1J7"/>
<proteinExistence type="predicted"/>
<sequence>MCGRKQSRCKCRVKAALWLKREDGPSEQADLQWQLSKGIIIFIIIEMMLARVSRIKMSDNQPKQSLVSGMLEKGDKGESMMQLRVHLYDLAPTTLLAAGIQASTHSWPIESFISFAILLAAYIKSRKAWTVTAWVKNI</sequence>
<keyword evidence="2" id="KW-1185">Reference proteome</keyword>
<name>G1X1J7_ARTOA</name>
<evidence type="ECO:0000313" key="2">
    <source>
        <dbReference type="Proteomes" id="UP000008784"/>
    </source>
</evidence>
<reference evidence="1 2" key="1">
    <citation type="journal article" date="2011" name="PLoS Pathog.">
        <title>Genomic and proteomic analyses of the fungus Arthrobotrys oligospora provide insights into nematode-trap formation.</title>
        <authorList>
            <person name="Yang J."/>
            <person name="Wang L."/>
            <person name="Ji X."/>
            <person name="Feng Y."/>
            <person name="Li X."/>
            <person name="Zou C."/>
            <person name="Xu J."/>
            <person name="Ren Y."/>
            <person name="Mi Q."/>
            <person name="Wu J."/>
            <person name="Liu S."/>
            <person name="Liu Y."/>
            <person name="Huang X."/>
            <person name="Wang H."/>
            <person name="Niu X."/>
            <person name="Li J."/>
            <person name="Liang L."/>
            <person name="Luo Y."/>
            <person name="Ji K."/>
            <person name="Zhou W."/>
            <person name="Yu Z."/>
            <person name="Li G."/>
            <person name="Liu Y."/>
            <person name="Li L."/>
            <person name="Qiao M."/>
            <person name="Feng L."/>
            <person name="Zhang K.-Q."/>
        </authorList>
    </citation>
    <scope>NUCLEOTIDE SEQUENCE [LARGE SCALE GENOMIC DNA]</scope>
    <source>
        <strain evidence="2">ATCC 24927 / CBS 115.81 / DSM 1491</strain>
    </source>
</reference>
<dbReference type="EMBL" id="ADOT01000016">
    <property type="protein sequence ID" value="EGX52820.1"/>
    <property type="molecule type" value="Genomic_DNA"/>
</dbReference>
<organism evidence="1 2">
    <name type="scientific">Arthrobotrys oligospora (strain ATCC 24927 / CBS 115.81 / DSM 1491)</name>
    <name type="common">Nematode-trapping fungus</name>
    <name type="synonym">Didymozoophaga oligospora</name>
    <dbReference type="NCBI Taxonomy" id="756982"/>
    <lineage>
        <taxon>Eukaryota</taxon>
        <taxon>Fungi</taxon>
        <taxon>Dikarya</taxon>
        <taxon>Ascomycota</taxon>
        <taxon>Pezizomycotina</taxon>
        <taxon>Orbiliomycetes</taxon>
        <taxon>Orbiliales</taxon>
        <taxon>Orbiliaceae</taxon>
        <taxon>Orbilia</taxon>
        <taxon>Orbilia oligospora</taxon>
    </lineage>
</organism>
<dbReference type="RefSeq" id="XP_011118359.1">
    <property type="nucleotide sequence ID" value="XM_011120057.1"/>
</dbReference>
<gene>
    <name evidence="1" type="ORF">AOL_s00007g156</name>
</gene>
<dbReference type="GeneID" id="22889252"/>